<evidence type="ECO:0000313" key="5">
    <source>
        <dbReference type="EMBL" id="TGB01421.1"/>
    </source>
</evidence>
<dbReference type="InterPro" id="IPR003439">
    <property type="entry name" value="ABC_transporter-like_ATP-bd"/>
</dbReference>
<evidence type="ECO:0000256" key="3">
    <source>
        <dbReference type="ARBA" id="ARBA00022840"/>
    </source>
</evidence>
<dbReference type="EMBL" id="SRJC01000006">
    <property type="protein sequence ID" value="TGB01421.1"/>
    <property type="molecule type" value="Genomic_DNA"/>
</dbReference>
<dbReference type="CDD" id="cd03230">
    <property type="entry name" value="ABC_DR_subfamily_A"/>
    <property type="match status" value="1"/>
</dbReference>
<proteinExistence type="predicted"/>
<dbReference type="Proteomes" id="UP000297982">
    <property type="component" value="Unassembled WGS sequence"/>
</dbReference>
<feature type="domain" description="ABC transporter" evidence="4">
    <location>
        <begin position="2"/>
        <end position="225"/>
    </location>
</feature>
<dbReference type="PANTHER" id="PTHR42939">
    <property type="entry name" value="ABC TRANSPORTER ATP-BINDING PROTEIN ALBC-RELATED"/>
    <property type="match status" value="1"/>
</dbReference>
<dbReference type="InterPro" id="IPR051782">
    <property type="entry name" value="ABC_Transporter_VariousFunc"/>
</dbReference>
<dbReference type="InterPro" id="IPR027417">
    <property type="entry name" value="P-loop_NTPase"/>
</dbReference>
<dbReference type="SMART" id="SM00382">
    <property type="entry name" value="AAA"/>
    <property type="match status" value="1"/>
</dbReference>
<dbReference type="RefSeq" id="WP_135328452.1">
    <property type="nucleotide sequence ID" value="NZ_SRJC01000006.1"/>
</dbReference>
<evidence type="ECO:0000256" key="1">
    <source>
        <dbReference type="ARBA" id="ARBA00022448"/>
    </source>
</evidence>
<keyword evidence="3 5" id="KW-0067">ATP-binding</keyword>
<reference evidence="5 6" key="1">
    <citation type="journal article" date="2003" name="Int. J. Syst. Evol. Microbiol.">
        <title>Halobacillus salinus sp. nov., isolated from a salt lake on the coast of the East Sea in Korea.</title>
        <authorList>
            <person name="Yoon J.H."/>
            <person name="Kang K.H."/>
            <person name="Park Y.H."/>
        </authorList>
    </citation>
    <scope>NUCLEOTIDE SEQUENCE [LARGE SCALE GENOMIC DNA]</scope>
    <source>
        <strain evidence="5 6">HSL-3</strain>
    </source>
</reference>
<name>A0A4Z0GUQ4_9BACI</name>
<dbReference type="PROSITE" id="PS50893">
    <property type="entry name" value="ABC_TRANSPORTER_2"/>
    <property type="match status" value="1"/>
</dbReference>
<dbReference type="GO" id="GO:0016887">
    <property type="term" value="F:ATP hydrolysis activity"/>
    <property type="evidence" value="ECO:0007669"/>
    <property type="project" value="InterPro"/>
</dbReference>
<dbReference type="SUPFAM" id="SSF52540">
    <property type="entry name" value="P-loop containing nucleoside triphosphate hydrolases"/>
    <property type="match status" value="1"/>
</dbReference>
<dbReference type="AlphaFoldDB" id="A0A4Z0GUQ4"/>
<comment type="caution">
    <text evidence="5">The sequence shown here is derived from an EMBL/GenBank/DDBJ whole genome shotgun (WGS) entry which is preliminary data.</text>
</comment>
<dbReference type="Pfam" id="PF00005">
    <property type="entry name" value="ABC_tran"/>
    <property type="match status" value="1"/>
</dbReference>
<keyword evidence="6" id="KW-1185">Reference proteome</keyword>
<organism evidence="5 6">
    <name type="scientific">Halobacillus salinus</name>
    <dbReference type="NCBI Taxonomy" id="192814"/>
    <lineage>
        <taxon>Bacteria</taxon>
        <taxon>Bacillati</taxon>
        <taxon>Bacillota</taxon>
        <taxon>Bacilli</taxon>
        <taxon>Bacillales</taxon>
        <taxon>Bacillaceae</taxon>
        <taxon>Halobacillus</taxon>
    </lineage>
</organism>
<dbReference type="InterPro" id="IPR003593">
    <property type="entry name" value="AAA+_ATPase"/>
</dbReference>
<evidence type="ECO:0000313" key="6">
    <source>
        <dbReference type="Proteomes" id="UP000297982"/>
    </source>
</evidence>
<keyword evidence="1" id="KW-0813">Transport</keyword>
<protein>
    <submittedName>
        <fullName evidence="5">ABC transporter ATP-binding protein</fullName>
    </submittedName>
</protein>
<dbReference type="PANTHER" id="PTHR42939:SF1">
    <property type="entry name" value="ABC TRANSPORTER ATP-BINDING PROTEIN ALBC-RELATED"/>
    <property type="match status" value="1"/>
</dbReference>
<sequence length="229" mass="26033">MIEARQLTKRFWKKKAVDGIDLHLEPGRIYGIIGENGSGKSTIMKLLAGLLHPSNGSISLNGEPVTRKSASQIAFMTDSTRFFPYFKIKELVDFYDSQFEDFNREKAWDILAFLSLDGDQKLSHLSKGNLGRAKLAVTVAREAPYLLLDEPLSGLDPMVRESIVKGIIQFVDFEHQSLLITTHEIRDVEPLLDEVIIIHQGKKYAQQSVDNIRTNHHLDVESWLKQNMQ</sequence>
<keyword evidence="2" id="KW-0547">Nucleotide-binding</keyword>
<dbReference type="STRING" id="192814.GCA_900166575_00097"/>
<dbReference type="Gene3D" id="3.40.50.300">
    <property type="entry name" value="P-loop containing nucleotide triphosphate hydrolases"/>
    <property type="match status" value="1"/>
</dbReference>
<gene>
    <name evidence="5" type="ORF">E4663_16580</name>
</gene>
<evidence type="ECO:0000259" key="4">
    <source>
        <dbReference type="PROSITE" id="PS50893"/>
    </source>
</evidence>
<dbReference type="GO" id="GO:0005524">
    <property type="term" value="F:ATP binding"/>
    <property type="evidence" value="ECO:0007669"/>
    <property type="project" value="UniProtKB-KW"/>
</dbReference>
<evidence type="ECO:0000256" key="2">
    <source>
        <dbReference type="ARBA" id="ARBA00022741"/>
    </source>
</evidence>
<accession>A0A4Z0GUQ4</accession>